<dbReference type="KEGG" id="vff:VITFI_CDS0155"/>
<accession>A0A221KA85</accession>
<name>A0A221KA85_VITFI</name>
<dbReference type="AlphaFoldDB" id="A0A221KA85"/>
<organism evidence="1 2">
    <name type="scientific">Vitreoscilla filiformis</name>
    <dbReference type="NCBI Taxonomy" id="63"/>
    <lineage>
        <taxon>Bacteria</taxon>
        <taxon>Pseudomonadati</taxon>
        <taxon>Pseudomonadota</taxon>
        <taxon>Betaproteobacteria</taxon>
        <taxon>Neisseriales</taxon>
        <taxon>Neisseriaceae</taxon>
        <taxon>Vitreoscilla</taxon>
    </lineage>
</organism>
<proteinExistence type="predicted"/>
<keyword evidence="2" id="KW-1185">Reference proteome</keyword>
<sequence>MALASHGVQWAMRRCVRCAVQPGLSLDLAQRLPGWAGRQWPHFKEPPAEAACA</sequence>
<evidence type="ECO:0000313" key="2">
    <source>
        <dbReference type="Proteomes" id="UP000199729"/>
    </source>
</evidence>
<protein>
    <submittedName>
        <fullName evidence="1">Uncharacterized protein</fullName>
    </submittedName>
</protein>
<dbReference type="Proteomes" id="UP000199729">
    <property type="component" value="Chromosome"/>
</dbReference>
<evidence type="ECO:0000313" key="1">
    <source>
        <dbReference type="EMBL" id="ASM75934.1"/>
    </source>
</evidence>
<gene>
    <name evidence="1" type="ORF">VITFI_CDS0155</name>
</gene>
<dbReference type="EMBL" id="CP022423">
    <property type="protein sequence ID" value="ASM75934.1"/>
    <property type="molecule type" value="Genomic_DNA"/>
</dbReference>
<reference evidence="1 2" key="1">
    <citation type="submission" date="2017-07" db="EMBL/GenBank/DDBJ databases">
        <title>Complete Genome Sequence of the cosmetic ferment Vitreoscilla filiformis (ATCC15551).</title>
        <authorList>
            <person name="Contreras S."/>
            <person name="Sagory-Zalkind P."/>
            <person name="Blanquart H."/>
            <person name="Iltis A."/>
            <person name="Morand S.C."/>
        </authorList>
    </citation>
    <scope>NUCLEOTIDE SEQUENCE [LARGE SCALE GENOMIC DNA]</scope>
    <source>
        <strain evidence="1 2">ATCC 15551</strain>
    </source>
</reference>